<keyword evidence="3" id="KW-0813">Transport</keyword>
<dbReference type="GO" id="GO:0015031">
    <property type="term" value="P:protein transport"/>
    <property type="evidence" value="ECO:0007669"/>
    <property type="project" value="UniProtKB-KW"/>
</dbReference>
<accession>A0A1B6FZ33</accession>
<dbReference type="Pfam" id="PF00787">
    <property type="entry name" value="PX"/>
    <property type="match status" value="1"/>
</dbReference>
<evidence type="ECO:0000256" key="5">
    <source>
        <dbReference type="ARBA" id="ARBA00023121"/>
    </source>
</evidence>
<reference evidence="9" key="1">
    <citation type="submission" date="2015-11" db="EMBL/GenBank/DDBJ databases">
        <title>De novo transcriptome assembly of four potential Pierce s Disease insect vectors from Arizona vineyards.</title>
        <authorList>
            <person name="Tassone E.E."/>
        </authorList>
    </citation>
    <scope>NUCLEOTIDE SEQUENCE</scope>
</reference>
<dbReference type="SUPFAM" id="SSF64268">
    <property type="entry name" value="PX domain"/>
    <property type="match status" value="1"/>
</dbReference>
<dbReference type="SMART" id="SM00312">
    <property type="entry name" value="PX"/>
    <property type="match status" value="1"/>
</dbReference>
<dbReference type="Gene3D" id="3.30.1520.10">
    <property type="entry name" value="Phox-like domain"/>
    <property type="match status" value="1"/>
</dbReference>
<evidence type="ECO:0000256" key="2">
    <source>
        <dbReference type="ARBA" id="ARBA00010883"/>
    </source>
</evidence>
<keyword evidence="7" id="KW-0968">Cytoplasmic vesicle</keyword>
<evidence type="ECO:0000256" key="6">
    <source>
        <dbReference type="ARBA" id="ARBA00023136"/>
    </source>
</evidence>
<dbReference type="PROSITE" id="PS50195">
    <property type="entry name" value="PX"/>
    <property type="match status" value="1"/>
</dbReference>
<comment type="similarity">
    <text evidence="2">Belongs to the sorting nexin family.</text>
</comment>
<evidence type="ECO:0000256" key="4">
    <source>
        <dbReference type="ARBA" id="ARBA00022927"/>
    </source>
</evidence>
<dbReference type="AlphaFoldDB" id="A0A1B6FZ33"/>
<dbReference type="InterPro" id="IPR036871">
    <property type="entry name" value="PX_dom_sf"/>
</dbReference>
<proteinExistence type="inferred from homology"/>
<comment type="subcellular location">
    <subcellularLocation>
        <location evidence="1">Cytoplasmic vesicle membrane</location>
        <topology evidence="1">Peripheral membrane protein</topology>
        <orientation evidence="1">Cytoplasmic side</orientation>
    </subcellularLocation>
</comment>
<feature type="domain" description="PX" evidence="8">
    <location>
        <begin position="6"/>
        <end position="136"/>
    </location>
</feature>
<protein>
    <recommendedName>
        <fullName evidence="8">PX domain-containing protein</fullName>
    </recommendedName>
</protein>
<gene>
    <name evidence="9" type="ORF">g.10591</name>
</gene>
<evidence type="ECO:0000259" key="8">
    <source>
        <dbReference type="PROSITE" id="PS50195"/>
    </source>
</evidence>
<dbReference type="PANTHER" id="PTHR15813">
    <property type="entry name" value="SORTING NEXIN-22 AND 24"/>
    <property type="match status" value="1"/>
</dbReference>
<name>A0A1B6FZ33_9HEMI</name>
<evidence type="ECO:0000256" key="7">
    <source>
        <dbReference type="ARBA" id="ARBA00023329"/>
    </source>
</evidence>
<evidence type="ECO:0000313" key="9">
    <source>
        <dbReference type="EMBL" id="JAS55439.1"/>
    </source>
</evidence>
<evidence type="ECO:0000256" key="3">
    <source>
        <dbReference type="ARBA" id="ARBA00022448"/>
    </source>
</evidence>
<keyword evidence="5" id="KW-0446">Lipid-binding</keyword>
<keyword evidence="4" id="KW-0653">Protein transport</keyword>
<dbReference type="InterPro" id="IPR001683">
    <property type="entry name" value="PX_dom"/>
</dbReference>
<organism evidence="9">
    <name type="scientific">Cuerna arida</name>
    <dbReference type="NCBI Taxonomy" id="1464854"/>
    <lineage>
        <taxon>Eukaryota</taxon>
        <taxon>Metazoa</taxon>
        <taxon>Ecdysozoa</taxon>
        <taxon>Arthropoda</taxon>
        <taxon>Hexapoda</taxon>
        <taxon>Insecta</taxon>
        <taxon>Pterygota</taxon>
        <taxon>Neoptera</taxon>
        <taxon>Paraneoptera</taxon>
        <taxon>Hemiptera</taxon>
        <taxon>Auchenorrhyncha</taxon>
        <taxon>Membracoidea</taxon>
        <taxon>Cicadellidae</taxon>
        <taxon>Cicadellinae</taxon>
        <taxon>Proconiini</taxon>
        <taxon>Cuerna</taxon>
    </lineage>
</organism>
<dbReference type="GO" id="GO:1901981">
    <property type="term" value="F:phosphatidylinositol phosphate binding"/>
    <property type="evidence" value="ECO:0007669"/>
    <property type="project" value="TreeGrafter"/>
</dbReference>
<evidence type="ECO:0000256" key="1">
    <source>
        <dbReference type="ARBA" id="ARBA00004180"/>
    </source>
</evidence>
<dbReference type="EMBL" id="GECZ01014330">
    <property type="protein sequence ID" value="JAS55439.1"/>
    <property type="molecule type" value="Transcribed_RNA"/>
</dbReference>
<dbReference type="PANTHER" id="PTHR15813:SF9">
    <property type="entry name" value="PX DOMAIN-CONTAINING PROTEIN"/>
    <property type="match status" value="1"/>
</dbReference>
<sequence length="156" mass="18217">MPRHFIKMSEVYISKYRLVQDSKPHYVYTVEVLGNSIHQIVEKRYSAFHALHRELRKHFTTPAFPPKRVRCSQPKVLEQRRQGLEHYLQTMIKFGPSRAQIMTFLGISDNISERETTKSVSHQPVFRVFLTSSHYPSRNKLPDIITEGVLSAIYGC</sequence>
<dbReference type="InterPro" id="IPR052467">
    <property type="entry name" value="Sorting_nexin_PX-domain"/>
</dbReference>
<dbReference type="GO" id="GO:0030659">
    <property type="term" value="C:cytoplasmic vesicle membrane"/>
    <property type="evidence" value="ECO:0007669"/>
    <property type="project" value="UniProtKB-SubCell"/>
</dbReference>
<keyword evidence="6" id="KW-0472">Membrane</keyword>